<feature type="signal peptide" evidence="1">
    <location>
        <begin position="1"/>
        <end position="19"/>
    </location>
</feature>
<protein>
    <submittedName>
        <fullName evidence="2">Uncharacterized protein</fullName>
    </submittedName>
</protein>
<feature type="chain" id="PRO_5045713103" evidence="1">
    <location>
        <begin position="20"/>
        <end position="225"/>
    </location>
</feature>
<dbReference type="Proteomes" id="UP001642520">
    <property type="component" value="Unassembled WGS sequence"/>
</dbReference>
<sequence length="225" mass="25048">MTPPPRWVLLAFLLAVAAAHPVEHACVRLCRARDTSPEFTGGCQHQQRRVLQSSGGRFPIQHLFRLCLTPCHGAATLDSPMYDGTEACRTFREALIERQGCSCDDPSDEGNGTLDEPRRRVEDIEEDQWERNTLRKLEEELALAPVGVLHRSESRSKDHPGYTMKIVQVKGEKLMQLDHEDVGGSSTVSPVGDPWPTTSVDWESWCLIQCNNGRGGNACNCDILP</sequence>
<keyword evidence="1" id="KW-0732">Signal</keyword>
<proteinExistence type="predicted"/>
<evidence type="ECO:0000256" key="1">
    <source>
        <dbReference type="SAM" id="SignalP"/>
    </source>
</evidence>
<keyword evidence="3" id="KW-1185">Reference proteome</keyword>
<accession>A0ABP1PAZ5</accession>
<evidence type="ECO:0000313" key="2">
    <source>
        <dbReference type="EMBL" id="CAL7950440.1"/>
    </source>
</evidence>
<name>A0ABP1PAZ5_XYLVO</name>
<reference evidence="2 3" key="1">
    <citation type="submission" date="2024-08" db="EMBL/GenBank/DDBJ databases">
        <authorList>
            <person name="Will J Nash"/>
            <person name="Angela Man"/>
            <person name="Seanna McTaggart"/>
            <person name="Kendall Baker"/>
            <person name="Tom Barker"/>
            <person name="Leah Catchpole"/>
            <person name="Alex Durrant"/>
            <person name="Karim Gharbi"/>
            <person name="Naomi Irish"/>
            <person name="Gemy Kaithakottil"/>
            <person name="Debby Ku"/>
            <person name="Aaliyah Providence"/>
            <person name="Felix Shaw"/>
            <person name="David Swarbreck"/>
            <person name="Chris Watkins"/>
            <person name="Ann M. McCartney"/>
            <person name="Giulio Formenti"/>
            <person name="Alice Mouton"/>
            <person name="Noel Vella"/>
            <person name="Bjorn M von Reumont"/>
            <person name="Adriana Vella"/>
            <person name="Wilfried Haerty"/>
        </authorList>
    </citation>
    <scope>NUCLEOTIDE SEQUENCE [LARGE SCALE GENOMIC DNA]</scope>
</reference>
<dbReference type="EMBL" id="CAXAJV020001300">
    <property type="protein sequence ID" value="CAL7950440.1"/>
    <property type="molecule type" value="Genomic_DNA"/>
</dbReference>
<organism evidence="2 3">
    <name type="scientific">Xylocopa violacea</name>
    <name type="common">Violet carpenter bee</name>
    <name type="synonym">Apis violacea</name>
    <dbReference type="NCBI Taxonomy" id="135666"/>
    <lineage>
        <taxon>Eukaryota</taxon>
        <taxon>Metazoa</taxon>
        <taxon>Ecdysozoa</taxon>
        <taxon>Arthropoda</taxon>
        <taxon>Hexapoda</taxon>
        <taxon>Insecta</taxon>
        <taxon>Pterygota</taxon>
        <taxon>Neoptera</taxon>
        <taxon>Endopterygota</taxon>
        <taxon>Hymenoptera</taxon>
        <taxon>Apocrita</taxon>
        <taxon>Aculeata</taxon>
        <taxon>Apoidea</taxon>
        <taxon>Anthophila</taxon>
        <taxon>Apidae</taxon>
        <taxon>Xylocopa</taxon>
        <taxon>Xylocopa</taxon>
    </lineage>
</organism>
<gene>
    <name evidence="2" type="ORF">XYLVIOL_LOCUS9960</name>
</gene>
<evidence type="ECO:0000313" key="3">
    <source>
        <dbReference type="Proteomes" id="UP001642520"/>
    </source>
</evidence>
<comment type="caution">
    <text evidence="2">The sequence shown here is derived from an EMBL/GenBank/DDBJ whole genome shotgun (WGS) entry which is preliminary data.</text>
</comment>